<name>A0A6M3JEL7_9ZZZZ</name>
<evidence type="ECO:0000313" key="1">
    <source>
        <dbReference type="EMBL" id="QJA67738.1"/>
    </source>
</evidence>
<organism evidence="1">
    <name type="scientific">viral metagenome</name>
    <dbReference type="NCBI Taxonomy" id="1070528"/>
    <lineage>
        <taxon>unclassified sequences</taxon>
        <taxon>metagenomes</taxon>
        <taxon>organismal metagenomes</taxon>
    </lineage>
</organism>
<evidence type="ECO:0000313" key="2">
    <source>
        <dbReference type="EMBL" id="QJA81167.1"/>
    </source>
</evidence>
<dbReference type="SUPFAM" id="SSF55729">
    <property type="entry name" value="Acyl-CoA N-acyltransferases (Nat)"/>
    <property type="match status" value="1"/>
</dbReference>
<proteinExistence type="predicted"/>
<dbReference type="AlphaFoldDB" id="A0A6M3JEL7"/>
<reference evidence="1" key="1">
    <citation type="submission" date="2020-03" db="EMBL/GenBank/DDBJ databases">
        <title>The deep terrestrial virosphere.</title>
        <authorList>
            <person name="Holmfeldt K."/>
            <person name="Nilsson E."/>
            <person name="Simone D."/>
            <person name="Lopez-Fernandez M."/>
            <person name="Wu X."/>
            <person name="de Brujin I."/>
            <person name="Lundin D."/>
            <person name="Andersson A."/>
            <person name="Bertilsson S."/>
            <person name="Dopson M."/>
        </authorList>
    </citation>
    <scope>NUCLEOTIDE SEQUENCE</scope>
    <source>
        <strain evidence="2">MM415A00575</strain>
        <strain evidence="1">MM415B00170</strain>
    </source>
</reference>
<dbReference type="InterPro" id="IPR016181">
    <property type="entry name" value="Acyl_CoA_acyltransferase"/>
</dbReference>
<gene>
    <name evidence="2" type="ORF">MM415A00575_0003</name>
    <name evidence="1" type="ORF">MM415B00170_0047</name>
</gene>
<sequence>MTVDDVPKLRLEEPWMYERFIDCIASGAGPAYIVEEGANALCAFGALFEWGTHGACECWFNLIENRRMFNVSRILKRLILKLARQHKVTRMQAIVKCGSAVNNRFMRFFGFINETPDGMKNKMYNGETAYLYSRVF</sequence>
<dbReference type="EMBL" id="MT141575">
    <property type="protein sequence ID" value="QJA67738.1"/>
    <property type="molecule type" value="Genomic_DNA"/>
</dbReference>
<dbReference type="EMBL" id="MT142450">
    <property type="protein sequence ID" value="QJA81167.1"/>
    <property type="molecule type" value="Genomic_DNA"/>
</dbReference>
<accession>A0A6M3JEL7</accession>
<evidence type="ECO:0008006" key="3">
    <source>
        <dbReference type="Google" id="ProtNLM"/>
    </source>
</evidence>
<protein>
    <recommendedName>
        <fullName evidence="3">N-acetyltransferase domain-containing protein</fullName>
    </recommendedName>
</protein>